<dbReference type="Gene3D" id="1.20.1560.10">
    <property type="entry name" value="ABC transporter type 1, transmembrane domain"/>
    <property type="match status" value="1"/>
</dbReference>
<dbReference type="SUPFAM" id="SSF90123">
    <property type="entry name" value="ABC transporter transmembrane region"/>
    <property type="match status" value="1"/>
</dbReference>
<dbReference type="InterPro" id="IPR017871">
    <property type="entry name" value="ABC_transporter-like_CS"/>
</dbReference>
<dbReference type="NCBIfam" id="TIGR03797">
    <property type="entry name" value="NHLM_micro_ABC2"/>
    <property type="match status" value="1"/>
</dbReference>
<evidence type="ECO:0000313" key="10">
    <source>
        <dbReference type="EMBL" id="MBF4692599.1"/>
    </source>
</evidence>
<evidence type="ECO:0000259" key="9">
    <source>
        <dbReference type="PROSITE" id="PS50929"/>
    </source>
</evidence>
<evidence type="ECO:0000256" key="2">
    <source>
        <dbReference type="ARBA" id="ARBA00022692"/>
    </source>
</evidence>
<dbReference type="Pfam" id="PF00664">
    <property type="entry name" value="ABC_membrane"/>
    <property type="match status" value="1"/>
</dbReference>
<feature type="domain" description="ABC transporter" evidence="8">
    <location>
        <begin position="491"/>
        <end position="724"/>
    </location>
</feature>
<dbReference type="PANTHER" id="PTHR24221:SF654">
    <property type="entry name" value="ATP-BINDING CASSETTE SUB-FAMILY B MEMBER 6"/>
    <property type="match status" value="1"/>
</dbReference>
<dbReference type="PROSITE" id="PS50929">
    <property type="entry name" value="ABC_TM1F"/>
    <property type="match status" value="1"/>
</dbReference>
<feature type="transmembrane region" description="Helical" evidence="7">
    <location>
        <begin position="402"/>
        <end position="421"/>
    </location>
</feature>
<feature type="domain" description="ABC transmembrane type-1" evidence="9">
    <location>
        <begin position="178"/>
        <end position="459"/>
    </location>
</feature>
<keyword evidence="5 7" id="KW-1133">Transmembrane helix</keyword>
<dbReference type="SMART" id="SM00382">
    <property type="entry name" value="AAA"/>
    <property type="match status" value="1"/>
</dbReference>
<dbReference type="InterPro" id="IPR027417">
    <property type="entry name" value="P-loop_NTPase"/>
</dbReference>
<dbReference type="Proteomes" id="UP000614200">
    <property type="component" value="Unassembled WGS sequence"/>
</dbReference>
<name>A0ABR9ZSK2_9FIRM</name>
<evidence type="ECO:0000256" key="1">
    <source>
        <dbReference type="ARBA" id="ARBA00004651"/>
    </source>
</evidence>
<dbReference type="InterPro" id="IPR036640">
    <property type="entry name" value="ABC1_TM_sf"/>
</dbReference>
<feature type="transmembrane region" description="Helical" evidence="7">
    <location>
        <begin position="177"/>
        <end position="202"/>
    </location>
</feature>
<evidence type="ECO:0000256" key="3">
    <source>
        <dbReference type="ARBA" id="ARBA00022741"/>
    </source>
</evidence>
<dbReference type="InterPro" id="IPR003439">
    <property type="entry name" value="ABC_transporter-like_ATP-bd"/>
</dbReference>
<reference evidence="10 11" key="1">
    <citation type="submission" date="2020-11" db="EMBL/GenBank/DDBJ databases">
        <title>Fusibacter basophilias sp. nov.</title>
        <authorList>
            <person name="Qiu D."/>
        </authorList>
    </citation>
    <scope>NUCLEOTIDE SEQUENCE [LARGE SCALE GENOMIC DNA]</scope>
    <source>
        <strain evidence="10 11">Q10-2</strain>
    </source>
</reference>
<feature type="transmembrane region" description="Helical" evidence="7">
    <location>
        <begin position="214"/>
        <end position="231"/>
    </location>
</feature>
<keyword evidence="2 7" id="KW-0812">Transmembrane</keyword>
<feature type="transmembrane region" description="Helical" evidence="7">
    <location>
        <begin position="287"/>
        <end position="310"/>
    </location>
</feature>
<dbReference type="InterPro" id="IPR022515">
    <property type="entry name" value="NHPM_micro_ABC2"/>
</dbReference>
<organism evidence="10 11">
    <name type="scientific">Fusibacter ferrireducens</name>
    <dbReference type="NCBI Taxonomy" id="2785058"/>
    <lineage>
        <taxon>Bacteria</taxon>
        <taxon>Bacillati</taxon>
        <taxon>Bacillota</taxon>
        <taxon>Clostridia</taxon>
        <taxon>Eubacteriales</taxon>
        <taxon>Eubacteriales Family XII. Incertae Sedis</taxon>
        <taxon>Fusibacter</taxon>
    </lineage>
</organism>
<dbReference type="Gene3D" id="3.40.50.300">
    <property type="entry name" value="P-loop containing nucleotide triphosphate hydrolases"/>
    <property type="match status" value="1"/>
</dbReference>
<dbReference type="EMBL" id="JADKNH010000003">
    <property type="protein sequence ID" value="MBF4692599.1"/>
    <property type="molecule type" value="Genomic_DNA"/>
</dbReference>
<dbReference type="Pfam" id="PF00005">
    <property type="entry name" value="ABC_tran"/>
    <property type="match status" value="1"/>
</dbReference>
<evidence type="ECO:0000256" key="4">
    <source>
        <dbReference type="ARBA" id="ARBA00022840"/>
    </source>
</evidence>
<keyword evidence="3" id="KW-0547">Nucleotide-binding</keyword>
<sequence>MTVNQLKKRQERQQNYMDKALLELASVSGNKSKHENLRSEDPLVAACLLVAQKMKIHLIVPKKEKLLNSKDPLLEIVRASQIRHRQVALKGEWWRTDSGPLLAFSEANNRPLALIPIAPDKYEIHDVSNGQCIPLTHEEAFNIKGMAYTFYRPFPSKALKPKDLLIFSGESVSKRDVFMVVLMGLLGGLIGMINPIATGIMMDRVIPQADRYQLFQIGALLLSFAVGKVLFDLTRSFAMMRIETRMDSGTQAAIWDRLISLPAPFFKDYSSGELAMRAMSINQIRKTLSATTLNTIISGIFSIFNGFLMFRYSSKLAWTGLGLIVIAIAFTIGLGFFQIRYERQWVEVTNKISGLVLQIIGGVSKFRVSGSETRAFYKWATAFAEQRKIAFKKETLQNFSTTFNTVFPVITSMVLFSIIGANSALQTMSIGSYIAFYSAFSIFLSAMLQFTDIFLTLNTIKPIFESARPILETLPEYDEDKADCGELDGSIEIGQVFFKYIDDGPLILNDISLKVKPGEYIALVGPSGCGKSTLLRILLGFEKPKTGKVYYSGQDLDSIDIRGMRKQLGVVLQNGQLMSGDIYTNIVGSNANLTMQDAEAAAKMSGLYEDIQKMPMGLHTVVSEGGGTLSGGQKQRLMIARAIVNKPKILYFDEATSALDNRTQKIVSESLDKLNATRIVIAHRLSTVMNCDRIIVLDKGKIVEEGNYEELMRLGGKFAELAKRQLA</sequence>
<feature type="transmembrane region" description="Helical" evidence="7">
    <location>
        <begin position="433"/>
        <end position="455"/>
    </location>
</feature>
<evidence type="ECO:0000256" key="7">
    <source>
        <dbReference type="SAM" id="Phobius"/>
    </source>
</evidence>
<protein>
    <submittedName>
        <fullName evidence="10">NHLP bacteriocin export ABC transporter permease/ATPase subunit</fullName>
    </submittedName>
</protein>
<dbReference type="InterPro" id="IPR039421">
    <property type="entry name" value="Type_1_exporter"/>
</dbReference>
<dbReference type="SUPFAM" id="SSF52540">
    <property type="entry name" value="P-loop containing nucleoside triphosphate hydrolases"/>
    <property type="match status" value="1"/>
</dbReference>
<evidence type="ECO:0000259" key="8">
    <source>
        <dbReference type="PROSITE" id="PS50893"/>
    </source>
</evidence>
<dbReference type="PROSITE" id="PS50893">
    <property type="entry name" value="ABC_TRANSPORTER_2"/>
    <property type="match status" value="1"/>
</dbReference>
<keyword evidence="6 7" id="KW-0472">Membrane</keyword>
<dbReference type="InterPro" id="IPR003593">
    <property type="entry name" value="AAA+_ATPase"/>
</dbReference>
<evidence type="ECO:0000256" key="6">
    <source>
        <dbReference type="ARBA" id="ARBA00023136"/>
    </source>
</evidence>
<evidence type="ECO:0000313" key="11">
    <source>
        <dbReference type="Proteomes" id="UP000614200"/>
    </source>
</evidence>
<accession>A0ABR9ZSK2</accession>
<gene>
    <name evidence="10" type="ORF">ISU02_05690</name>
</gene>
<proteinExistence type="predicted"/>
<dbReference type="RefSeq" id="WP_194700840.1">
    <property type="nucleotide sequence ID" value="NZ_JADKNH010000003.1"/>
</dbReference>
<feature type="transmembrane region" description="Helical" evidence="7">
    <location>
        <begin position="316"/>
        <end position="337"/>
    </location>
</feature>
<dbReference type="PROSITE" id="PS00211">
    <property type="entry name" value="ABC_TRANSPORTER_1"/>
    <property type="match status" value="1"/>
</dbReference>
<keyword evidence="4" id="KW-0067">ATP-binding</keyword>
<comment type="subcellular location">
    <subcellularLocation>
        <location evidence="1">Cell membrane</location>
        <topology evidence="1">Multi-pass membrane protein</topology>
    </subcellularLocation>
</comment>
<dbReference type="PANTHER" id="PTHR24221">
    <property type="entry name" value="ATP-BINDING CASSETTE SUB-FAMILY B"/>
    <property type="match status" value="1"/>
</dbReference>
<keyword evidence="11" id="KW-1185">Reference proteome</keyword>
<dbReference type="InterPro" id="IPR011527">
    <property type="entry name" value="ABC1_TM_dom"/>
</dbReference>
<comment type="caution">
    <text evidence="10">The sequence shown here is derived from an EMBL/GenBank/DDBJ whole genome shotgun (WGS) entry which is preliminary data.</text>
</comment>
<evidence type="ECO:0000256" key="5">
    <source>
        <dbReference type="ARBA" id="ARBA00022989"/>
    </source>
</evidence>